<accession>A0A0D2Y3E6</accession>
<dbReference type="InterPro" id="IPR007568">
    <property type="entry name" value="RTA1"/>
</dbReference>
<organism evidence="5 6">
    <name type="scientific">Fusarium oxysporum (strain Fo5176)</name>
    <name type="common">Fusarium vascular wilt</name>
    <dbReference type="NCBI Taxonomy" id="660025"/>
    <lineage>
        <taxon>Eukaryota</taxon>
        <taxon>Fungi</taxon>
        <taxon>Dikarya</taxon>
        <taxon>Ascomycota</taxon>
        <taxon>Pezizomycotina</taxon>
        <taxon>Sordariomycetes</taxon>
        <taxon>Hypocreomycetidae</taxon>
        <taxon>Hypocreales</taxon>
        <taxon>Nectriaceae</taxon>
        <taxon>Fusarium</taxon>
        <taxon>Fusarium oxysporum species complex</taxon>
    </lineage>
</organism>
<dbReference type="PANTHER" id="PTHR31465:SF11">
    <property type="entry name" value="DOMAIN PROTEIN, PUTATIVE (AFU_ORTHOLOGUE AFUA_3G10770)-RELATED"/>
    <property type="match status" value="1"/>
</dbReference>
<evidence type="ECO:0000256" key="3">
    <source>
        <dbReference type="ARBA" id="ARBA00022989"/>
    </source>
</evidence>
<evidence type="ECO:0000256" key="1">
    <source>
        <dbReference type="ARBA" id="ARBA00004141"/>
    </source>
</evidence>
<evidence type="ECO:0000313" key="6">
    <source>
        <dbReference type="Proteomes" id="UP000002489"/>
    </source>
</evidence>
<dbReference type="PANTHER" id="PTHR31465">
    <property type="entry name" value="PROTEIN RTA1-RELATED"/>
    <property type="match status" value="1"/>
</dbReference>
<reference evidence="6" key="1">
    <citation type="journal article" date="2012" name="Mol. Plant Microbe Interact.">
        <title>A highly conserved effector in Fusarium oxysporum is required for full virulence on Arabidopsis.</title>
        <authorList>
            <person name="Thatcher L.F."/>
            <person name="Gardiner D.M."/>
            <person name="Kazan K."/>
            <person name="Manners J."/>
        </authorList>
    </citation>
    <scope>NUCLEOTIDE SEQUENCE [LARGE SCALE GENOMIC DNA]</scope>
    <source>
        <strain evidence="6">Fo5176</strain>
    </source>
</reference>
<dbReference type="VEuPathDB" id="FungiDB:FOXG_10797"/>
<keyword evidence="2" id="KW-0812">Transmembrane</keyword>
<comment type="subcellular location">
    <subcellularLocation>
        <location evidence="1">Membrane</location>
        <topology evidence="1">Multi-pass membrane protein</topology>
    </subcellularLocation>
</comment>
<evidence type="ECO:0000313" key="5">
    <source>
        <dbReference type="EnsemblFungi" id="FOXG_10797P0"/>
    </source>
</evidence>
<keyword evidence="4" id="KW-0472">Membrane</keyword>
<sequence>MSTEQDLRKGCHALITGIHTSYGYVPSTSAGIAFCILFGLSTIVHIVQLGRSKLWWCVVFIIGGLVEIIGWAGRTWSSQCPYNSTAFLMQISTLIIAPVFFTAGVYIILGRLIQVFGRDCSILRPSLYLWVFCTCDVISLVVQAIGGGLASAEVNKVNGNTDPGTNTMVAGIVFQLASMSVFVALAIDFLIRSTRRGMLKSGKQSSIPILSAMTLSLLCIYLRSIYRTIELSQGWTGYLITHERYFIALDGAMMVIAVGIFNFIHPAAFLPRSAAEDTGEWLEITQRSELRK</sequence>
<dbReference type="Proteomes" id="UP000002489">
    <property type="component" value="Unassembled WGS sequence"/>
</dbReference>
<name>A0A0D2Y3E6_FUSOF</name>
<dbReference type="Pfam" id="PF04479">
    <property type="entry name" value="RTA1"/>
    <property type="match status" value="1"/>
</dbReference>
<keyword evidence="3" id="KW-1133">Transmembrane helix</keyword>
<protein>
    <submittedName>
        <fullName evidence="5">Uncharacterized protein</fullName>
    </submittedName>
</protein>
<proteinExistence type="predicted"/>
<reference evidence="5" key="2">
    <citation type="submission" date="2025-08" db="UniProtKB">
        <authorList>
            <consortium name="EnsemblFungi"/>
        </authorList>
    </citation>
    <scope>IDENTIFICATION</scope>
    <source>
        <strain evidence="5">4287 / CBS 123668 / FGSC 9935 / NRRL 34936</strain>
    </source>
</reference>
<dbReference type="AlphaFoldDB" id="A0A0D2Y3E6"/>
<evidence type="ECO:0000256" key="2">
    <source>
        <dbReference type="ARBA" id="ARBA00022692"/>
    </source>
</evidence>
<dbReference type="GO" id="GO:0000324">
    <property type="term" value="C:fungal-type vacuole"/>
    <property type="evidence" value="ECO:0007669"/>
    <property type="project" value="TreeGrafter"/>
</dbReference>
<evidence type="ECO:0000256" key="4">
    <source>
        <dbReference type="ARBA" id="ARBA00023136"/>
    </source>
</evidence>
<dbReference type="GO" id="GO:0005886">
    <property type="term" value="C:plasma membrane"/>
    <property type="evidence" value="ECO:0007669"/>
    <property type="project" value="TreeGrafter"/>
</dbReference>
<dbReference type="EnsemblFungi" id="FOXG_10797T0">
    <property type="protein sequence ID" value="FOXG_10797P0"/>
    <property type="gene ID" value="FOXG_10797"/>
</dbReference>
<gene>
    <name evidence="5" type="primary">28952249</name>
</gene>